<accession>A0A022WED6</accession>
<name>A0A022WED6_TRIRU</name>
<dbReference type="HOGENOM" id="CLU_2251969_0_0_1"/>
<sequence>MPCATANILFSTFTPTARQREKSSLLDSTLAKSLPPRKQDDSGDKLKTGWKWPKSLETLVYRKEWTWSVLRRLLEVEDAINCLKPWATLSTLFSLLLVCFDSEL</sequence>
<feature type="compositionally biased region" description="Basic and acidic residues" evidence="1">
    <location>
        <begin position="37"/>
        <end position="46"/>
    </location>
</feature>
<feature type="region of interest" description="Disordered" evidence="1">
    <location>
        <begin position="24"/>
        <end position="46"/>
    </location>
</feature>
<dbReference type="AlphaFoldDB" id="A0A022WED6"/>
<dbReference type="Proteomes" id="UP000023758">
    <property type="component" value="Unassembled WGS sequence"/>
</dbReference>
<proteinExistence type="predicted"/>
<reference evidence="2" key="1">
    <citation type="submission" date="2014-02" db="EMBL/GenBank/DDBJ databases">
        <title>The Genome Sequence of Trichophyton rubrum (morphotype fischeri) CBS 288.86.</title>
        <authorList>
            <consortium name="The Broad Institute Genomics Platform"/>
            <person name="Cuomo C.A."/>
            <person name="White T.C."/>
            <person name="Graser Y."/>
            <person name="Martinez-Rossi N."/>
            <person name="Heitman J."/>
            <person name="Young S.K."/>
            <person name="Zeng Q."/>
            <person name="Gargeya S."/>
            <person name="Abouelleil A."/>
            <person name="Alvarado L."/>
            <person name="Chapman S.B."/>
            <person name="Gainer-Dewar J."/>
            <person name="Goldberg J."/>
            <person name="Griggs A."/>
            <person name="Gujja S."/>
            <person name="Hansen M."/>
            <person name="Howarth C."/>
            <person name="Imamovic A."/>
            <person name="Larimer J."/>
            <person name="Martinez D."/>
            <person name="Murphy C."/>
            <person name="Pearson M.D."/>
            <person name="Persinoti G."/>
            <person name="Poon T."/>
            <person name="Priest M."/>
            <person name="Roberts A.D."/>
            <person name="Saif S."/>
            <person name="Shea T.D."/>
            <person name="Sykes S.N."/>
            <person name="Wortman J."/>
            <person name="Nusbaum C."/>
            <person name="Birren B."/>
        </authorList>
    </citation>
    <scope>NUCLEOTIDE SEQUENCE [LARGE SCALE GENOMIC DNA]</scope>
    <source>
        <strain evidence="2">CBS 288.86</strain>
    </source>
</reference>
<dbReference type="EMBL" id="KK207709">
    <property type="protein sequence ID" value="EZF56760.1"/>
    <property type="molecule type" value="Genomic_DNA"/>
</dbReference>
<gene>
    <name evidence="2" type="ORF">H103_00858</name>
</gene>
<evidence type="ECO:0000256" key="1">
    <source>
        <dbReference type="SAM" id="MobiDB-lite"/>
    </source>
</evidence>
<organism evidence="2">
    <name type="scientific">Trichophyton rubrum CBS 288.86</name>
    <dbReference type="NCBI Taxonomy" id="1215330"/>
    <lineage>
        <taxon>Eukaryota</taxon>
        <taxon>Fungi</taxon>
        <taxon>Dikarya</taxon>
        <taxon>Ascomycota</taxon>
        <taxon>Pezizomycotina</taxon>
        <taxon>Eurotiomycetes</taxon>
        <taxon>Eurotiomycetidae</taxon>
        <taxon>Onygenales</taxon>
        <taxon>Arthrodermataceae</taxon>
        <taxon>Trichophyton</taxon>
    </lineage>
</organism>
<protein>
    <submittedName>
        <fullName evidence="2">Uncharacterized protein</fullName>
    </submittedName>
</protein>
<evidence type="ECO:0000313" key="2">
    <source>
        <dbReference type="EMBL" id="EZF56760.1"/>
    </source>
</evidence>